<organism evidence="3 4">
    <name type="scientific">Kitasatospora viridis</name>
    <dbReference type="NCBI Taxonomy" id="281105"/>
    <lineage>
        <taxon>Bacteria</taxon>
        <taxon>Bacillati</taxon>
        <taxon>Actinomycetota</taxon>
        <taxon>Actinomycetes</taxon>
        <taxon>Kitasatosporales</taxon>
        <taxon>Streptomycetaceae</taxon>
        <taxon>Kitasatospora</taxon>
    </lineage>
</organism>
<dbReference type="GO" id="GO:0016829">
    <property type="term" value="F:lyase activity"/>
    <property type="evidence" value="ECO:0007669"/>
    <property type="project" value="UniProtKB-UniRule"/>
</dbReference>
<comment type="similarity">
    <text evidence="2">Belongs to the LarC family.</text>
</comment>
<dbReference type="OrthoDB" id="9765625at2"/>
<accession>A0A561TVL7</accession>
<dbReference type="Pfam" id="PF01969">
    <property type="entry name" value="Ni_insertion"/>
    <property type="match status" value="1"/>
</dbReference>
<dbReference type="Proteomes" id="UP000317940">
    <property type="component" value="Unassembled WGS sequence"/>
</dbReference>
<name>A0A561TVL7_9ACTN</name>
<keyword evidence="2" id="KW-0456">Lyase</keyword>
<dbReference type="AlphaFoldDB" id="A0A561TVL7"/>
<reference evidence="3 4" key="1">
    <citation type="submission" date="2019-06" db="EMBL/GenBank/DDBJ databases">
        <title>Sequencing the genomes of 1000 actinobacteria strains.</title>
        <authorList>
            <person name="Klenk H.-P."/>
        </authorList>
    </citation>
    <scope>NUCLEOTIDE SEQUENCE [LARGE SCALE GENOMIC DNA]</scope>
    <source>
        <strain evidence="3 4">DSM 44826</strain>
    </source>
</reference>
<sequence>MICWLNPFTGLAGDMLLGALLDAGAPLERVRESIAATGLTGWELEAVRVTSHGLTATSARVRVTDHATERRAAELIELAAAARPEPVAVLGVAALTAIARAEGRLHGADPADVHLHELGGHDALVDIVGVAAALHALDVTELYCAPLPLGVGRVRSAHGVLPCPAPATMALLAGAAVTGSDLPGETVTPTGAALLRAAGARYGPPPPMVPVATGYGVGTRLLTDRPNVVAVTLGRPLGVPPLDPAVEDVVTLETNLDDVTGEALAHTITRALAEGALDAWTTPAVMKKGRPAQVLHLLARPADAERLRQLLLAETGTLGVRQTAQTRVAAPRRMSTVEVDGLPIRVKQGPFGSKAEHDDVAAAAASLGLPLRTVADRARRLAEAEQTREGNTR</sequence>
<protein>
    <recommendedName>
        <fullName evidence="2">Pyridinium-3,5-bisthiocarboxylic acid mononucleotide nickel insertion protein</fullName>
        <shortName evidence="2">P2TMN nickel insertion protein</shortName>
        <ecNumber evidence="2">4.99.1.12</ecNumber>
    </recommendedName>
    <alternativeName>
        <fullName evidence="2">Nickel-pincer cofactor biosynthesis protein LarC</fullName>
    </alternativeName>
</protein>
<evidence type="ECO:0000256" key="2">
    <source>
        <dbReference type="HAMAP-Rule" id="MF_01074"/>
    </source>
</evidence>
<keyword evidence="1 2" id="KW-0533">Nickel</keyword>
<dbReference type="EC" id="4.99.1.12" evidence="2"/>
<dbReference type="PANTHER" id="PTHR36566:SF1">
    <property type="entry name" value="PYRIDINIUM-3,5-BISTHIOCARBOXYLIC ACID MONONUCLEOTIDE NICKEL INSERTION PROTEIN"/>
    <property type="match status" value="1"/>
</dbReference>
<comment type="catalytic activity">
    <reaction evidence="2">
        <text>Ni(II)-pyridinium-3,5-bisthiocarboxylate mononucleotide = pyridinium-3,5-bisthiocarboxylate mononucleotide + Ni(2+)</text>
        <dbReference type="Rhea" id="RHEA:54784"/>
        <dbReference type="ChEBI" id="CHEBI:49786"/>
        <dbReference type="ChEBI" id="CHEBI:137372"/>
        <dbReference type="ChEBI" id="CHEBI:137373"/>
        <dbReference type="EC" id="4.99.1.12"/>
    </reaction>
</comment>
<dbReference type="PANTHER" id="PTHR36566">
    <property type="entry name" value="NICKEL INSERTION PROTEIN-RELATED"/>
    <property type="match status" value="1"/>
</dbReference>
<comment type="caution">
    <text evidence="3">The sequence shown here is derived from an EMBL/GenBank/DDBJ whole genome shotgun (WGS) entry which is preliminary data.</text>
</comment>
<dbReference type="HAMAP" id="MF_01074">
    <property type="entry name" value="LarC"/>
    <property type="match status" value="1"/>
</dbReference>
<keyword evidence="4" id="KW-1185">Reference proteome</keyword>
<dbReference type="GO" id="GO:0016151">
    <property type="term" value="F:nickel cation binding"/>
    <property type="evidence" value="ECO:0007669"/>
    <property type="project" value="UniProtKB-UniRule"/>
</dbReference>
<proteinExistence type="inferred from homology"/>
<evidence type="ECO:0000313" key="4">
    <source>
        <dbReference type="Proteomes" id="UP000317940"/>
    </source>
</evidence>
<dbReference type="EMBL" id="VIWT01000002">
    <property type="protein sequence ID" value="TWF91146.1"/>
    <property type="molecule type" value="Genomic_DNA"/>
</dbReference>
<evidence type="ECO:0000313" key="3">
    <source>
        <dbReference type="EMBL" id="TWF91146.1"/>
    </source>
</evidence>
<dbReference type="RefSeq" id="WP_145908774.1">
    <property type="nucleotide sequence ID" value="NZ_BAAAMZ010000002.1"/>
</dbReference>
<comment type="function">
    <text evidence="2">Involved in the biosynthesis of a nickel-pincer cofactor ((SCS)Ni(II) pincer complex). Binds Ni(2+), and functions in nickel delivery to pyridinium-3,5-bisthiocarboxylic acid mononucleotide (P2TMN), to form the mature cofactor. Is thus probably required for the activation of nickel-pincer cofactor-dependent enzymes.</text>
</comment>
<dbReference type="Gene3D" id="3.30.70.1380">
    <property type="entry name" value="Transcriptional regulatory protein pf0864 domain like"/>
    <property type="match status" value="1"/>
</dbReference>
<gene>
    <name evidence="2" type="primary">larC</name>
    <name evidence="3" type="ORF">FHX73_12258</name>
</gene>
<dbReference type="InterPro" id="IPR002822">
    <property type="entry name" value="Ni_insertion"/>
</dbReference>
<dbReference type="NCBIfam" id="TIGR00299">
    <property type="entry name" value="nickel pincer cofactor biosynthesis protein LarC"/>
    <property type="match status" value="1"/>
</dbReference>
<evidence type="ECO:0000256" key="1">
    <source>
        <dbReference type="ARBA" id="ARBA00022596"/>
    </source>
</evidence>
<dbReference type="GO" id="GO:0051604">
    <property type="term" value="P:protein maturation"/>
    <property type="evidence" value="ECO:0007669"/>
    <property type="project" value="UniProtKB-UniRule"/>
</dbReference>